<dbReference type="GO" id="GO:0005882">
    <property type="term" value="C:intermediate filament"/>
    <property type="evidence" value="ECO:0007669"/>
    <property type="project" value="UniProtKB-KW"/>
</dbReference>
<evidence type="ECO:0000259" key="7">
    <source>
        <dbReference type="PROSITE" id="PS51842"/>
    </source>
</evidence>
<evidence type="ECO:0000256" key="4">
    <source>
        <dbReference type="ARBA" id="ARBA00023054"/>
    </source>
</evidence>
<evidence type="ECO:0000256" key="3">
    <source>
        <dbReference type="ARBA" id="ARBA00022754"/>
    </source>
</evidence>
<dbReference type="InterPro" id="IPR039008">
    <property type="entry name" value="IF_rod_dom"/>
</dbReference>
<accession>G7MUV4</accession>
<dbReference type="PROSITE" id="PS00226">
    <property type="entry name" value="IF_ROD_1"/>
    <property type="match status" value="1"/>
</dbReference>
<dbReference type="PANTHER" id="PTHR23239">
    <property type="entry name" value="INTERMEDIATE FILAMENT"/>
    <property type="match status" value="1"/>
</dbReference>
<reference evidence="8" key="1">
    <citation type="journal article" date="2011" name="Nat. Biotechnol.">
        <title>Genome sequencing and comparison of two nonhuman primate animal models, the cynomolgus and Chinese rhesus macaques.</title>
        <authorList>
            <person name="Yan G."/>
            <person name="Zhang G."/>
            <person name="Fang X."/>
            <person name="Zhang Y."/>
            <person name="Li C."/>
            <person name="Ling F."/>
            <person name="Cooper D.N."/>
            <person name="Li Q."/>
            <person name="Li Y."/>
            <person name="van Gool A.J."/>
            <person name="Du H."/>
            <person name="Chen J."/>
            <person name="Chen R."/>
            <person name="Zhang P."/>
            <person name="Huang Z."/>
            <person name="Thompson J.R."/>
            <person name="Meng Y."/>
            <person name="Bai Y."/>
            <person name="Wang J."/>
            <person name="Zhuo M."/>
            <person name="Wang T."/>
            <person name="Huang Y."/>
            <person name="Wei L."/>
            <person name="Li J."/>
            <person name="Wang Z."/>
            <person name="Hu H."/>
            <person name="Yang P."/>
            <person name="Le L."/>
            <person name="Stenson P.D."/>
            <person name="Li B."/>
            <person name="Liu X."/>
            <person name="Ball E.V."/>
            <person name="An N."/>
            <person name="Huang Q."/>
            <person name="Zhang Y."/>
            <person name="Fan W."/>
            <person name="Zhang X."/>
            <person name="Li Y."/>
            <person name="Wang W."/>
            <person name="Katze M.G."/>
            <person name="Su B."/>
            <person name="Nielsen R."/>
            <person name="Yang H."/>
            <person name="Wang J."/>
            <person name="Wang X."/>
            <person name="Wang J."/>
        </authorList>
    </citation>
    <scope>NUCLEOTIDE SEQUENCE [LARGE SCALE GENOMIC DNA]</scope>
    <source>
        <strain evidence="8">CR-5</strain>
    </source>
</reference>
<dbReference type="Gene3D" id="1.20.5.1160">
    <property type="entry name" value="Vasodilator-stimulated phosphoprotein"/>
    <property type="match status" value="1"/>
</dbReference>
<dbReference type="AlphaFoldDB" id="G7MUV4"/>
<dbReference type="SMART" id="SM01391">
    <property type="entry name" value="Filament"/>
    <property type="match status" value="1"/>
</dbReference>
<keyword evidence="2" id="KW-0416">Keratin</keyword>
<protein>
    <recommendedName>
        <fullName evidence="7">IF rod domain-containing protein</fullName>
    </recommendedName>
</protein>
<dbReference type="FunFam" id="1.20.5.170:FF:000002">
    <property type="entry name" value="Type I keratin KA11"/>
    <property type="match status" value="1"/>
</dbReference>
<gene>
    <name evidence="8" type="ORF">EGK_16637</name>
</gene>
<name>G7MUV4_MACMU</name>
<organism evidence="8">
    <name type="scientific">Macaca mulatta</name>
    <name type="common">Rhesus macaque</name>
    <dbReference type="NCBI Taxonomy" id="9544"/>
    <lineage>
        <taxon>Eukaryota</taxon>
        <taxon>Metazoa</taxon>
        <taxon>Chordata</taxon>
        <taxon>Craniata</taxon>
        <taxon>Vertebrata</taxon>
        <taxon>Euteleostomi</taxon>
        <taxon>Mammalia</taxon>
        <taxon>Eutheria</taxon>
        <taxon>Euarchontoglires</taxon>
        <taxon>Primates</taxon>
        <taxon>Haplorrhini</taxon>
        <taxon>Catarrhini</taxon>
        <taxon>Cercopithecidae</taxon>
        <taxon>Cercopithecinae</taxon>
        <taxon>Macaca</taxon>
    </lineage>
</organism>
<dbReference type="InterPro" id="IPR018039">
    <property type="entry name" value="IF_conserved"/>
</dbReference>
<dbReference type="Proteomes" id="UP000013456">
    <property type="component" value="Chromosome 6"/>
</dbReference>
<dbReference type="PANTHER" id="PTHR23239:SF349">
    <property type="entry name" value="KERATIN, TYPE I CYTOSKELETAL 18"/>
    <property type="match status" value="1"/>
</dbReference>
<keyword evidence="1" id="KW-0597">Phosphoprotein</keyword>
<feature type="non-terminal residue" evidence="8">
    <location>
        <position position="319"/>
    </location>
</feature>
<evidence type="ECO:0000313" key="8">
    <source>
        <dbReference type="EMBL" id="EHH26620.1"/>
    </source>
</evidence>
<feature type="coiled-coil region" evidence="6">
    <location>
        <begin position="181"/>
        <end position="229"/>
    </location>
</feature>
<keyword evidence="4 6" id="KW-0175">Coiled coil</keyword>
<comment type="similarity">
    <text evidence="5">Belongs to the intermediate filament family.</text>
</comment>
<dbReference type="PROSITE" id="PS51842">
    <property type="entry name" value="IF_ROD_2"/>
    <property type="match status" value="1"/>
</dbReference>
<dbReference type="SUPFAM" id="SSF64593">
    <property type="entry name" value="Intermediate filament protein, coiled coil region"/>
    <property type="match status" value="2"/>
</dbReference>
<evidence type="ECO:0000256" key="1">
    <source>
        <dbReference type="ARBA" id="ARBA00022553"/>
    </source>
</evidence>
<dbReference type="PRINTS" id="PR01248">
    <property type="entry name" value="TYPE1KERATIN"/>
</dbReference>
<dbReference type="Pfam" id="PF00038">
    <property type="entry name" value="Filament"/>
    <property type="match status" value="1"/>
</dbReference>
<proteinExistence type="inferred from homology"/>
<sequence>DLVGIGEIQKETMQGLNDHLASYLDRVRRLQTDKWRLESKIRHYFKTIEDLRVQIFASTVDSACIILQIDNAHIAADDFRVKCETELAMCQSEESDVHGLHKTIDDTNVTQLQLETEVEALQEELLFMKKIHKEEVKGLQAQIASSGLTVEVDALKSQDLTKIMADIQAQTEESTKQSTEIRAAEMMLTELRCKIQSLEINLNSMRNLKARLENSLREVETHYAMQMEQLNRVLLHLELEMAQTWAEGQHQTQEYEALLNIKIKLEAEIATYHCLLEDGEGFNPGDALDSSNSIQSIQKTTTRRIVDGTGVSETNDTKV</sequence>
<dbReference type="Gene3D" id="1.20.5.170">
    <property type="match status" value="1"/>
</dbReference>
<evidence type="ECO:0000256" key="6">
    <source>
        <dbReference type="SAM" id="Coils"/>
    </source>
</evidence>
<evidence type="ECO:0000256" key="2">
    <source>
        <dbReference type="ARBA" id="ARBA00022744"/>
    </source>
</evidence>
<feature type="domain" description="IF rod" evidence="7">
    <location>
        <begin position="9"/>
        <end position="283"/>
    </location>
</feature>
<dbReference type="GO" id="GO:0005198">
    <property type="term" value="F:structural molecule activity"/>
    <property type="evidence" value="ECO:0007669"/>
    <property type="project" value="InterPro"/>
</dbReference>
<evidence type="ECO:0000256" key="5">
    <source>
        <dbReference type="RuleBase" id="RU000685"/>
    </source>
</evidence>
<dbReference type="EMBL" id="CM001258">
    <property type="protein sequence ID" value="EHH26620.1"/>
    <property type="molecule type" value="Genomic_DNA"/>
</dbReference>
<feature type="non-terminal residue" evidence="8">
    <location>
        <position position="1"/>
    </location>
</feature>
<keyword evidence="3 5" id="KW-0403">Intermediate filament</keyword>
<dbReference type="InterPro" id="IPR002957">
    <property type="entry name" value="Keratin_I"/>
</dbReference>